<sequence>MSAVRESISPSRLSVARTIVMYLAVVPWYRTECVRMVNSKFAGGVKIFAASYALDETVRTGIPRDRYTEVSRRQILGGRLLATGLATDAVWADECIVDLNPRSLSAWLILVVRRVRRARVIVWGHLYPRAGAGASTAGLRRLMRRLADGVITYDYDGAAAARAEIPSQPVWTAPNALYKADDMTFVPTADRTAFVYIGRLVVEKKVDQLIPAFAASGVWRRGCTLEIVGGGDRVDILHKQFDALEDVVKQSVFLRGSITDTGDIRQIYSRSLCAVSPGYVGLSATQSLSFGVPMLYSQNEPHAPEIELTSTGAMKSYDDGTVDGLARAMDEVVDSAVSITDDSRTAVVDYMREFYSAEAMAGGIINALSNLPHLPESAPGGRVIEWFDE</sequence>
<keyword evidence="4" id="KW-1185">Reference proteome</keyword>
<dbReference type="Proteomes" id="UP000271469">
    <property type="component" value="Chromosome"/>
</dbReference>
<evidence type="ECO:0000259" key="2">
    <source>
        <dbReference type="Pfam" id="PF00534"/>
    </source>
</evidence>
<name>A0A3G8JU58_9ACTN</name>
<dbReference type="KEGG" id="gom:D7316_04702"/>
<dbReference type="GO" id="GO:0016757">
    <property type="term" value="F:glycosyltransferase activity"/>
    <property type="evidence" value="ECO:0007669"/>
    <property type="project" value="InterPro"/>
</dbReference>
<gene>
    <name evidence="3" type="ORF">D7316_04702</name>
</gene>
<dbReference type="RefSeq" id="WP_164473843.1">
    <property type="nucleotide sequence ID" value="NZ_CP033972.1"/>
</dbReference>
<evidence type="ECO:0000313" key="4">
    <source>
        <dbReference type="Proteomes" id="UP000271469"/>
    </source>
</evidence>
<keyword evidence="1" id="KW-0808">Transferase</keyword>
<dbReference type="SUPFAM" id="SSF53756">
    <property type="entry name" value="UDP-Glycosyltransferase/glycogen phosphorylase"/>
    <property type="match status" value="1"/>
</dbReference>
<feature type="domain" description="Glycosyl transferase family 1" evidence="2">
    <location>
        <begin position="190"/>
        <end position="335"/>
    </location>
</feature>
<dbReference type="AlphaFoldDB" id="A0A3G8JU58"/>
<organism evidence="3 4">
    <name type="scientific">Gordonia insulae</name>
    <dbReference type="NCBI Taxonomy" id="2420509"/>
    <lineage>
        <taxon>Bacteria</taxon>
        <taxon>Bacillati</taxon>
        <taxon>Actinomycetota</taxon>
        <taxon>Actinomycetes</taxon>
        <taxon>Mycobacteriales</taxon>
        <taxon>Gordoniaceae</taxon>
        <taxon>Gordonia</taxon>
    </lineage>
</organism>
<accession>A0A3G8JU58</accession>
<dbReference type="Pfam" id="PF00534">
    <property type="entry name" value="Glycos_transf_1"/>
    <property type="match status" value="1"/>
</dbReference>
<proteinExistence type="predicted"/>
<evidence type="ECO:0000256" key="1">
    <source>
        <dbReference type="ARBA" id="ARBA00022679"/>
    </source>
</evidence>
<evidence type="ECO:0000313" key="3">
    <source>
        <dbReference type="EMBL" id="AZG48089.1"/>
    </source>
</evidence>
<dbReference type="Gene3D" id="3.40.50.2000">
    <property type="entry name" value="Glycogen Phosphorylase B"/>
    <property type="match status" value="1"/>
</dbReference>
<dbReference type="EMBL" id="CP033972">
    <property type="protein sequence ID" value="AZG48089.1"/>
    <property type="molecule type" value="Genomic_DNA"/>
</dbReference>
<reference evidence="3 4" key="1">
    <citation type="submission" date="2018-11" db="EMBL/GenBank/DDBJ databases">
        <title>Gordonia insulae sp. nov., isolated from an island soil.</title>
        <authorList>
            <person name="Kim Y.S."/>
            <person name="Kim S.B."/>
        </authorList>
    </citation>
    <scope>NUCLEOTIDE SEQUENCE [LARGE SCALE GENOMIC DNA]</scope>
    <source>
        <strain evidence="3 4">MMS17-SY073</strain>
    </source>
</reference>
<protein>
    <recommendedName>
        <fullName evidence="2">Glycosyl transferase family 1 domain-containing protein</fullName>
    </recommendedName>
</protein>
<dbReference type="InterPro" id="IPR001296">
    <property type="entry name" value="Glyco_trans_1"/>
</dbReference>